<dbReference type="EMBL" id="KN881952">
    <property type="protein sequence ID" value="KIY47332.1"/>
    <property type="molecule type" value="Genomic_DNA"/>
</dbReference>
<reference evidence="1 2" key="1">
    <citation type="journal article" date="2015" name="Fungal Genet. Biol.">
        <title>Evolution of novel wood decay mechanisms in Agaricales revealed by the genome sequences of Fistulina hepatica and Cylindrobasidium torrendii.</title>
        <authorList>
            <person name="Floudas D."/>
            <person name="Held B.W."/>
            <person name="Riley R."/>
            <person name="Nagy L.G."/>
            <person name="Koehler G."/>
            <person name="Ransdell A.S."/>
            <person name="Younus H."/>
            <person name="Chow J."/>
            <person name="Chiniquy J."/>
            <person name="Lipzen A."/>
            <person name="Tritt A."/>
            <person name="Sun H."/>
            <person name="Haridas S."/>
            <person name="LaButti K."/>
            <person name="Ohm R.A."/>
            <person name="Kues U."/>
            <person name="Blanchette R.A."/>
            <person name="Grigoriev I.V."/>
            <person name="Minto R.E."/>
            <person name="Hibbett D.S."/>
        </authorList>
    </citation>
    <scope>NUCLEOTIDE SEQUENCE [LARGE SCALE GENOMIC DNA]</scope>
    <source>
        <strain evidence="1 2">ATCC 64428</strain>
    </source>
</reference>
<evidence type="ECO:0000313" key="2">
    <source>
        <dbReference type="Proteomes" id="UP000054144"/>
    </source>
</evidence>
<evidence type="ECO:0000313" key="1">
    <source>
        <dbReference type="EMBL" id="KIY47332.1"/>
    </source>
</evidence>
<dbReference type="OrthoDB" id="3168582at2759"/>
<sequence length="183" mass="20486">MSAIETSRLLQAAAVLSQLLRAKSISHAFYGSVFVAALANSPYCDEMFCIVEGGQGRPHAFRRVRDAIATHDDFMITMHPWTNRYHIEILPAGETGPRILSGSAVMKIQTVPFLSITEFIRAKLKSWSIRGSARDVGDILFVLTRYWNRVDINRIPENDMNHFVAANSAAASAWLAVIKMYRT</sequence>
<keyword evidence="2" id="KW-1185">Reference proteome</keyword>
<organism evidence="1 2">
    <name type="scientific">Fistulina hepatica ATCC 64428</name>
    <dbReference type="NCBI Taxonomy" id="1128425"/>
    <lineage>
        <taxon>Eukaryota</taxon>
        <taxon>Fungi</taxon>
        <taxon>Dikarya</taxon>
        <taxon>Basidiomycota</taxon>
        <taxon>Agaricomycotina</taxon>
        <taxon>Agaricomycetes</taxon>
        <taxon>Agaricomycetidae</taxon>
        <taxon>Agaricales</taxon>
        <taxon>Fistulinaceae</taxon>
        <taxon>Fistulina</taxon>
    </lineage>
</organism>
<name>A0A0D7A8M5_9AGAR</name>
<gene>
    <name evidence="1" type="ORF">FISHEDRAFT_45561</name>
</gene>
<dbReference type="Proteomes" id="UP000054144">
    <property type="component" value="Unassembled WGS sequence"/>
</dbReference>
<dbReference type="AlphaFoldDB" id="A0A0D7A8M5"/>
<accession>A0A0D7A8M5</accession>
<protein>
    <submittedName>
        <fullName evidence="1">Uncharacterized protein</fullName>
    </submittedName>
</protein>
<proteinExistence type="predicted"/>